<dbReference type="KEGG" id="blac:94345216"/>
<dbReference type="EMBL" id="SHOA02000011">
    <property type="protein sequence ID" value="TDH74359.1"/>
    <property type="molecule type" value="Genomic_DNA"/>
</dbReference>
<protein>
    <submittedName>
        <fullName evidence="2">Uncharacterized protein</fullName>
    </submittedName>
</protein>
<evidence type="ECO:0000313" key="3">
    <source>
        <dbReference type="Proteomes" id="UP000294530"/>
    </source>
</evidence>
<proteinExistence type="predicted"/>
<dbReference type="Proteomes" id="UP000294530">
    <property type="component" value="Unassembled WGS sequence"/>
</dbReference>
<comment type="caution">
    <text evidence="2">The sequence shown here is derived from an EMBL/GenBank/DDBJ whole genome shotgun (WGS) entry which is preliminary data.</text>
</comment>
<sequence length="88" mass="9985">MDFKDLYVFVGPPMTRGPPQVSPLPSLPFHPPPSAAPVSSLPPKLPRPPLKAMKQQERLRPYHRQNPNQRRKGCRPRRDMQAFGCCEG</sequence>
<feature type="region of interest" description="Disordered" evidence="1">
    <location>
        <begin position="11"/>
        <end position="88"/>
    </location>
</feature>
<name>A0A976IM37_BRELC</name>
<dbReference type="RefSeq" id="XP_067823857.1">
    <property type="nucleotide sequence ID" value="XM_067959545.1"/>
</dbReference>
<dbReference type="AlphaFoldDB" id="A0A976IM37"/>
<feature type="compositionally biased region" description="Pro residues" evidence="1">
    <location>
        <begin position="20"/>
        <end position="35"/>
    </location>
</feature>
<gene>
    <name evidence="2" type="ORF">CCR75_001442</name>
</gene>
<reference evidence="2 3" key="1">
    <citation type="journal article" date="2021" name="Genome Biol.">
        <title>AFLAP: assembly-free linkage analysis pipeline using k-mers from genome sequencing data.</title>
        <authorList>
            <person name="Fletcher K."/>
            <person name="Zhang L."/>
            <person name="Gil J."/>
            <person name="Han R."/>
            <person name="Cavanaugh K."/>
            <person name="Michelmore R."/>
        </authorList>
    </citation>
    <scope>NUCLEOTIDE SEQUENCE [LARGE SCALE GENOMIC DNA]</scope>
    <source>
        <strain evidence="2 3">SF5</strain>
    </source>
</reference>
<evidence type="ECO:0000256" key="1">
    <source>
        <dbReference type="SAM" id="MobiDB-lite"/>
    </source>
</evidence>
<dbReference type="OrthoDB" id="164461at2759"/>
<dbReference type="GeneID" id="94345216"/>
<organism evidence="2 3">
    <name type="scientific">Bremia lactucae</name>
    <name type="common">Lettuce downy mildew</name>
    <dbReference type="NCBI Taxonomy" id="4779"/>
    <lineage>
        <taxon>Eukaryota</taxon>
        <taxon>Sar</taxon>
        <taxon>Stramenopiles</taxon>
        <taxon>Oomycota</taxon>
        <taxon>Peronosporomycetes</taxon>
        <taxon>Peronosporales</taxon>
        <taxon>Peronosporaceae</taxon>
        <taxon>Bremia</taxon>
    </lineage>
</organism>
<evidence type="ECO:0000313" key="2">
    <source>
        <dbReference type="EMBL" id="TDH74359.1"/>
    </source>
</evidence>
<accession>A0A976IM37</accession>
<keyword evidence="3" id="KW-1185">Reference proteome</keyword>